<sequence>MARFGQRLRVSGLGSKFGSTLSQRLVNSRQRYCSVSEFLVRVLVLVLQVQQLAVRLSFDVRVKDGQRVNIWSNPSQTRSTPVNRSQGWSTQTR</sequence>
<organism evidence="2 3">
    <name type="scientific">Helianthus annuus</name>
    <name type="common">Common sunflower</name>
    <dbReference type="NCBI Taxonomy" id="4232"/>
    <lineage>
        <taxon>Eukaryota</taxon>
        <taxon>Viridiplantae</taxon>
        <taxon>Streptophyta</taxon>
        <taxon>Embryophyta</taxon>
        <taxon>Tracheophyta</taxon>
        <taxon>Spermatophyta</taxon>
        <taxon>Magnoliopsida</taxon>
        <taxon>eudicotyledons</taxon>
        <taxon>Gunneridae</taxon>
        <taxon>Pentapetalae</taxon>
        <taxon>asterids</taxon>
        <taxon>campanulids</taxon>
        <taxon>Asterales</taxon>
        <taxon>Asteraceae</taxon>
        <taxon>Asteroideae</taxon>
        <taxon>Heliantheae alliance</taxon>
        <taxon>Heliantheae</taxon>
        <taxon>Helianthus</taxon>
    </lineage>
</organism>
<comment type="caution">
    <text evidence="2">The sequence shown here is derived from an EMBL/GenBank/DDBJ whole genome shotgun (WGS) entry which is preliminary data.</text>
</comment>
<evidence type="ECO:0000313" key="3">
    <source>
        <dbReference type="Proteomes" id="UP000215914"/>
    </source>
</evidence>
<protein>
    <submittedName>
        <fullName evidence="2">Uncharacterized protein</fullName>
    </submittedName>
</protein>
<feature type="region of interest" description="Disordered" evidence="1">
    <location>
        <begin position="72"/>
        <end position="93"/>
    </location>
</feature>
<keyword evidence="3" id="KW-1185">Reference proteome</keyword>
<dbReference type="AlphaFoldDB" id="A0A9K3J7S1"/>
<reference evidence="2" key="1">
    <citation type="journal article" date="2017" name="Nature">
        <title>The sunflower genome provides insights into oil metabolism, flowering and Asterid evolution.</title>
        <authorList>
            <person name="Badouin H."/>
            <person name="Gouzy J."/>
            <person name="Grassa C.J."/>
            <person name="Murat F."/>
            <person name="Staton S.E."/>
            <person name="Cottret L."/>
            <person name="Lelandais-Briere C."/>
            <person name="Owens G.L."/>
            <person name="Carrere S."/>
            <person name="Mayjonade B."/>
            <person name="Legrand L."/>
            <person name="Gill N."/>
            <person name="Kane N.C."/>
            <person name="Bowers J.E."/>
            <person name="Hubner S."/>
            <person name="Bellec A."/>
            <person name="Berard A."/>
            <person name="Berges H."/>
            <person name="Blanchet N."/>
            <person name="Boniface M.C."/>
            <person name="Brunel D."/>
            <person name="Catrice O."/>
            <person name="Chaidir N."/>
            <person name="Claudel C."/>
            <person name="Donnadieu C."/>
            <person name="Faraut T."/>
            <person name="Fievet G."/>
            <person name="Helmstetter N."/>
            <person name="King M."/>
            <person name="Knapp S.J."/>
            <person name="Lai Z."/>
            <person name="Le Paslier M.C."/>
            <person name="Lippi Y."/>
            <person name="Lorenzon L."/>
            <person name="Mandel J.R."/>
            <person name="Marage G."/>
            <person name="Marchand G."/>
            <person name="Marquand E."/>
            <person name="Bret-Mestries E."/>
            <person name="Morien E."/>
            <person name="Nambeesan S."/>
            <person name="Nguyen T."/>
            <person name="Pegot-Espagnet P."/>
            <person name="Pouilly N."/>
            <person name="Raftis F."/>
            <person name="Sallet E."/>
            <person name="Schiex T."/>
            <person name="Thomas J."/>
            <person name="Vandecasteele C."/>
            <person name="Vares D."/>
            <person name="Vear F."/>
            <person name="Vautrin S."/>
            <person name="Crespi M."/>
            <person name="Mangin B."/>
            <person name="Burke J.M."/>
            <person name="Salse J."/>
            <person name="Munos S."/>
            <person name="Vincourt P."/>
            <person name="Rieseberg L.H."/>
            <person name="Langlade N.B."/>
        </authorList>
    </citation>
    <scope>NUCLEOTIDE SEQUENCE</scope>
    <source>
        <tissue evidence="2">Leaves</tissue>
    </source>
</reference>
<evidence type="ECO:0000313" key="2">
    <source>
        <dbReference type="EMBL" id="KAF5809997.1"/>
    </source>
</evidence>
<name>A0A9K3J7S1_HELAN</name>
<reference evidence="2" key="2">
    <citation type="submission" date="2020-06" db="EMBL/GenBank/DDBJ databases">
        <title>Helianthus annuus Genome sequencing and assembly Release 2.</title>
        <authorList>
            <person name="Gouzy J."/>
            <person name="Langlade N."/>
            <person name="Munos S."/>
        </authorList>
    </citation>
    <scope>NUCLEOTIDE SEQUENCE</scope>
    <source>
        <tissue evidence="2">Leaves</tissue>
    </source>
</reference>
<proteinExistence type="predicted"/>
<dbReference type="Proteomes" id="UP000215914">
    <property type="component" value="Unassembled WGS sequence"/>
</dbReference>
<evidence type="ECO:0000256" key="1">
    <source>
        <dbReference type="SAM" id="MobiDB-lite"/>
    </source>
</evidence>
<gene>
    <name evidence="2" type="ORF">HanXRQr2_Chr04g0164121</name>
</gene>
<accession>A0A9K3J7S1</accession>
<dbReference type="Gramene" id="mRNA:HanXRQr2_Chr04g0164121">
    <property type="protein sequence ID" value="CDS:HanXRQr2_Chr04g0164121.1"/>
    <property type="gene ID" value="HanXRQr2_Chr04g0164121"/>
</dbReference>
<dbReference type="EMBL" id="MNCJ02000319">
    <property type="protein sequence ID" value="KAF5809997.1"/>
    <property type="molecule type" value="Genomic_DNA"/>
</dbReference>